<feature type="compositionally biased region" description="Polar residues" evidence="1">
    <location>
        <begin position="375"/>
        <end position="390"/>
    </location>
</feature>
<reference evidence="2 3" key="2">
    <citation type="journal article" date="2011" name="Stand. Genomic Sci.">
        <title>Complete genome sequence of Isosphaera pallida type strain (IS1B).</title>
        <authorList>
            <consortium name="US DOE Joint Genome Institute (JGI-PGF)"/>
            <person name="Goker M."/>
            <person name="Cleland D."/>
            <person name="Saunders E."/>
            <person name="Lapidus A."/>
            <person name="Nolan M."/>
            <person name="Lucas S."/>
            <person name="Hammon N."/>
            <person name="Deshpande S."/>
            <person name="Cheng J.F."/>
            <person name="Tapia R."/>
            <person name="Han C."/>
            <person name="Goodwin L."/>
            <person name="Pitluck S."/>
            <person name="Liolios K."/>
            <person name="Pagani I."/>
            <person name="Ivanova N."/>
            <person name="Mavromatis K."/>
            <person name="Pati A."/>
            <person name="Chen A."/>
            <person name="Palaniappan K."/>
            <person name="Land M."/>
            <person name="Hauser L."/>
            <person name="Chang Y.J."/>
            <person name="Jeffries C.D."/>
            <person name="Detter J.C."/>
            <person name="Beck B."/>
            <person name="Woyke T."/>
            <person name="Bristow J."/>
            <person name="Eisen J.A."/>
            <person name="Markowitz V."/>
            <person name="Hugenholtz P."/>
            <person name="Kyrpides N.C."/>
            <person name="Klenk H.P."/>
        </authorList>
    </citation>
    <scope>NUCLEOTIDE SEQUENCE [LARGE SCALE GENOMIC DNA]</scope>
    <source>
        <strain evidence="3">ATCC 43644 / DSM 9630 / IS1B</strain>
    </source>
</reference>
<dbReference type="HOGENOM" id="CLU_590224_0_0_0"/>
<dbReference type="eggNOG" id="ENOG5032AT8">
    <property type="taxonomic scope" value="Bacteria"/>
</dbReference>
<protein>
    <recommendedName>
        <fullName evidence="4">DUF1570 domain-containing protein</fullName>
    </recommendedName>
</protein>
<feature type="region of interest" description="Disordered" evidence="1">
    <location>
        <begin position="411"/>
        <end position="463"/>
    </location>
</feature>
<evidence type="ECO:0000313" key="3">
    <source>
        <dbReference type="Proteomes" id="UP000008631"/>
    </source>
</evidence>
<evidence type="ECO:0008006" key="4">
    <source>
        <dbReference type="Google" id="ProtNLM"/>
    </source>
</evidence>
<dbReference type="InParanoid" id="E8QYE1"/>
<dbReference type="AlphaFoldDB" id="E8QYE1"/>
<name>E8QYE1_ISOPI</name>
<dbReference type="Proteomes" id="UP000008631">
    <property type="component" value="Chromosome"/>
</dbReference>
<evidence type="ECO:0000313" key="2">
    <source>
        <dbReference type="EMBL" id="ADV63136.1"/>
    </source>
</evidence>
<feature type="region of interest" description="Disordered" evidence="1">
    <location>
        <begin position="372"/>
        <end position="392"/>
    </location>
</feature>
<dbReference type="EMBL" id="CP002353">
    <property type="protein sequence ID" value="ADV63136.1"/>
    <property type="molecule type" value="Genomic_DNA"/>
</dbReference>
<sequence>MSGGVVARAVASASRTLAAKVILGVLVVPSGLVFKSGCVAASRPAIDDSLAPRVWVGGDNDKNSQTATPADSRPRVGMLGSWWRRLTQDGPDGSQPPLLPDRYVVRIGPFQVHSGRPLPPDSPEALALATLPARIASTLGIAPEPHAAPTVVYLLDNHARFAHFLRHHHPDLPDRRAFFIAEGPQRRVIYAFWGERLAEDLRHEGTHALFHAAGLDLPLWLDEGLAECFEVPEGPRAPAWDHLARLLAAWDQGWIPDLNRLERLSEIETMSLRDYSESWAWTHWLIDPDISDPLPNPHPALMAHLTAFLRDPERRARALGHSPAPSTRSVASLSWRLESAQVVAPAAASESSAPRDAQARLALFTTLPEEDLNQRGANLKTNPADSSKTKTLGPLEQGLIDHLKRLSLTQAGAAQTPHQRVAPSRNFAPNPRVSARLPSLSPWRDADPDSPTRVTPPSSGSVP</sequence>
<accession>E8QYE1</accession>
<feature type="compositionally biased region" description="Polar residues" evidence="1">
    <location>
        <begin position="452"/>
        <end position="463"/>
    </location>
</feature>
<dbReference type="STRING" id="575540.Isop_2565"/>
<keyword evidence="3" id="KW-1185">Reference proteome</keyword>
<reference key="1">
    <citation type="submission" date="2010-11" db="EMBL/GenBank/DDBJ databases">
        <title>The complete sequence of chromosome of Isophaera pallida ATCC 43644.</title>
        <authorList>
            <consortium name="US DOE Joint Genome Institute (JGI-PGF)"/>
            <person name="Lucas S."/>
            <person name="Copeland A."/>
            <person name="Lapidus A."/>
            <person name="Bruce D."/>
            <person name="Goodwin L."/>
            <person name="Pitluck S."/>
            <person name="Kyrpides N."/>
            <person name="Mavromatis K."/>
            <person name="Pagani I."/>
            <person name="Ivanova N."/>
            <person name="Saunders E."/>
            <person name="Brettin T."/>
            <person name="Detter J.C."/>
            <person name="Han C."/>
            <person name="Tapia R."/>
            <person name="Land M."/>
            <person name="Hauser L."/>
            <person name="Markowitz V."/>
            <person name="Cheng J.-F."/>
            <person name="Hugenholtz P."/>
            <person name="Woyke T."/>
            <person name="Wu D."/>
            <person name="Eisen J.A."/>
        </authorList>
    </citation>
    <scope>NUCLEOTIDE SEQUENCE</scope>
    <source>
        <strain>ATCC 43644</strain>
    </source>
</reference>
<gene>
    <name evidence="2" type="ordered locus">Isop_2565</name>
</gene>
<evidence type="ECO:0000256" key="1">
    <source>
        <dbReference type="SAM" id="MobiDB-lite"/>
    </source>
</evidence>
<organism evidence="2 3">
    <name type="scientific">Isosphaera pallida (strain ATCC 43644 / DSM 9630 / IS1B)</name>
    <dbReference type="NCBI Taxonomy" id="575540"/>
    <lineage>
        <taxon>Bacteria</taxon>
        <taxon>Pseudomonadati</taxon>
        <taxon>Planctomycetota</taxon>
        <taxon>Planctomycetia</taxon>
        <taxon>Isosphaerales</taxon>
        <taxon>Isosphaeraceae</taxon>
        <taxon>Isosphaera</taxon>
    </lineage>
</organism>
<dbReference type="KEGG" id="ipa:Isop_2565"/>
<proteinExistence type="predicted"/>